<organism evidence="3">
    <name type="scientific">Tabanus bromius</name>
    <name type="common">Band-eyed brown horse fly</name>
    <dbReference type="NCBI Taxonomy" id="304241"/>
    <lineage>
        <taxon>Eukaryota</taxon>
        <taxon>Metazoa</taxon>
        <taxon>Ecdysozoa</taxon>
        <taxon>Arthropoda</taxon>
        <taxon>Hexapoda</taxon>
        <taxon>Insecta</taxon>
        <taxon>Pterygota</taxon>
        <taxon>Neoptera</taxon>
        <taxon>Endopterygota</taxon>
        <taxon>Diptera</taxon>
        <taxon>Brachycera</taxon>
        <taxon>Tabanomorpha</taxon>
        <taxon>Tabanoidea</taxon>
        <taxon>Tabanidae</taxon>
        <taxon>Tabanus</taxon>
    </lineage>
</organism>
<dbReference type="EMBL" id="GDAI01002276">
    <property type="protein sequence ID" value="JAI15327.1"/>
    <property type="molecule type" value="mRNA"/>
</dbReference>
<feature type="non-terminal residue" evidence="3">
    <location>
        <position position="1"/>
    </location>
</feature>
<feature type="coiled-coil region" evidence="1">
    <location>
        <begin position="67"/>
        <end position="187"/>
    </location>
</feature>
<proteinExistence type="evidence at transcript level"/>
<sequence length="636" mass="73531">YKSSDGQDGKGRYLTSALREIDHLRSELGRCKKSENWYKNELKAQKKSRLDLLEKLYLSERKYITENRSLQDQCEASRLAYEDLSKRSEYEKEKLTKQLQEAKALLSNRLSENDQSPCSTEDQLKFELEKQNRTVTEQEQIIEILRKQKQVLLKDLTDLGVEKDSTIAKLEATLLLLEQENRKITQKCSDTIRLSKSLEESLRLKCDEISILCANKEMVNENLTAARRELEELRKHSSEDRRSLDISEKNLKRCENDLAGKEMEILNLRSLIEEHTSRVQSLEFQLSSLEALKSDDKSIDNLEADKDNVSNEDESTKEIKNNHNNSCTCSCFRDNGRFNEFRKEAKPMIVVRPHKNESTIEEDLHSMIRHDEEKAPSPENTLVPNILLESSPDSGHDLYIHTPLPPRHPPKAYKEVKTRHSTQEVDSLRRKVDTLSDEVRRLTVFHKVLEYEHRRELSRNELYIGTLLKNVKSNKKALENAQRKLQKLQNVESVPKIDASTCTEPFTKPLEQSSEKTNMEDVSIVQGKSPTKESRTIENQASKTEHFDSSKSHVLVVSTLSNLMDDYKRMLLYKKSHQFKPIMQHTEELIEKSKHCIPNLDSLAASIDDLRTDLQVAKIKSGHGMSLMDELKAVED</sequence>
<keyword evidence="1" id="KW-0175">Coiled coil</keyword>
<reference evidence="3" key="1">
    <citation type="journal article" date="2015" name="Insect Biochem. Mol. Biol.">
        <title>An insight into the sialome of the horse fly, Tabanus bromius.</title>
        <authorList>
            <person name="Ribeiro J.M."/>
            <person name="Kazimirova M."/>
            <person name="Takac P."/>
            <person name="Andersen J.F."/>
            <person name="Francischetti I.M."/>
        </authorList>
    </citation>
    <scope>NUCLEOTIDE SEQUENCE</scope>
</reference>
<evidence type="ECO:0000256" key="2">
    <source>
        <dbReference type="SAM" id="MobiDB-lite"/>
    </source>
</evidence>
<dbReference type="AlphaFoldDB" id="A0A0K8TLS8"/>
<name>A0A0K8TLS8_TABBR</name>
<protein>
    <submittedName>
        <fullName evidence="3">Putative golgin subfamily protein a member</fullName>
    </submittedName>
</protein>
<feature type="coiled-coil region" evidence="1">
    <location>
        <begin position="213"/>
        <end position="319"/>
    </location>
</feature>
<evidence type="ECO:0000313" key="3">
    <source>
        <dbReference type="EMBL" id="JAI15327.1"/>
    </source>
</evidence>
<feature type="region of interest" description="Disordered" evidence="2">
    <location>
        <begin position="510"/>
        <end position="535"/>
    </location>
</feature>
<evidence type="ECO:0000256" key="1">
    <source>
        <dbReference type="SAM" id="Coils"/>
    </source>
</evidence>
<accession>A0A0K8TLS8</accession>